<name>A0A391NSS1_9EUKA</name>
<evidence type="ECO:0000313" key="1">
    <source>
        <dbReference type="EMBL" id="GCA62697.1"/>
    </source>
</evidence>
<accession>A0A391NSS1</accession>
<dbReference type="EMBL" id="BDIP01002350">
    <property type="protein sequence ID" value="GCA63116.1"/>
    <property type="molecule type" value="Genomic_DNA"/>
</dbReference>
<organism evidence="2 3">
    <name type="scientific">Kipferlia bialata</name>
    <dbReference type="NCBI Taxonomy" id="797122"/>
    <lineage>
        <taxon>Eukaryota</taxon>
        <taxon>Metamonada</taxon>
        <taxon>Carpediemonas-like organisms</taxon>
        <taxon>Kipferlia</taxon>
    </lineage>
</organism>
<dbReference type="Proteomes" id="UP000265618">
    <property type="component" value="Unassembled WGS sequence"/>
</dbReference>
<proteinExistence type="predicted"/>
<dbReference type="InterPro" id="IPR011043">
    <property type="entry name" value="Gal_Oxase/kelch_b-propeller"/>
</dbReference>
<sequence length="223" mass="24114">MLLEPCGTGDFYPTVLARTALFAVLSLDTHVWTVYPETALPGEICTRCSYSLGGSWYIVGEDEESAAVVLTYNTVSRIWGMCKYPISGIHACCTIGDTLYLVDGLMRVYSTTDNLVFRDEGVVGTTSGSPVDMTPVGRDILVLCGPKGGWPLPWPTTSIDSISGETTVYDLREGKHKHALALFAHHLGEGDVFMLVGRRGQSMDTACSGMMATLTPPPGEDYM</sequence>
<evidence type="ECO:0000313" key="2">
    <source>
        <dbReference type="EMBL" id="GCA63116.1"/>
    </source>
</evidence>
<dbReference type="AlphaFoldDB" id="A0A391NSS1"/>
<evidence type="ECO:0000313" key="3">
    <source>
        <dbReference type="Proteomes" id="UP000265618"/>
    </source>
</evidence>
<keyword evidence="3" id="KW-1185">Reference proteome</keyword>
<dbReference type="EMBL" id="BDIP01001195">
    <property type="protein sequence ID" value="GCA62697.1"/>
    <property type="molecule type" value="Genomic_DNA"/>
</dbReference>
<comment type="caution">
    <text evidence="2">The sequence shown here is derived from an EMBL/GenBank/DDBJ whole genome shotgun (WGS) entry which is preliminary data.</text>
</comment>
<reference evidence="2 3" key="2">
    <citation type="journal article" date="2018" name="PLoS ONE">
        <title>The draft genome of Kipferlia bialata reveals reductive genome evolution in fornicate parasites.</title>
        <authorList>
            <person name="Tanifuji G."/>
            <person name="Takabayashi S."/>
            <person name="Kume K."/>
            <person name="Takagi M."/>
            <person name="Nakayama T."/>
            <person name="Kamikawa R."/>
            <person name="Inagaki Y."/>
            <person name="Hashimoto T."/>
        </authorList>
    </citation>
    <scope>NUCLEOTIDE SEQUENCE [LARGE SCALE GENOMIC DNA]</scope>
    <source>
        <strain evidence="2">NY0173</strain>
    </source>
</reference>
<dbReference type="SUPFAM" id="SSF50965">
    <property type="entry name" value="Galactose oxidase, central domain"/>
    <property type="match status" value="1"/>
</dbReference>
<reference evidence="2" key="1">
    <citation type="submission" date="2016-10" db="EMBL/GenBank/DDBJ databases">
        <authorList>
            <person name="Tanifuji G."/>
            <person name="Kume K."/>
            <person name="Nakayama T."/>
            <person name="Takabayashi S."/>
            <person name="Hashimoto T."/>
        </authorList>
    </citation>
    <scope>NUCLEOTIDE SEQUENCE</scope>
    <source>
        <strain evidence="2">NY0173</strain>
    </source>
</reference>
<protein>
    <submittedName>
        <fullName evidence="2">Uncharacterized protein</fullName>
    </submittedName>
</protein>
<gene>
    <name evidence="1" type="ORF">KIPB_005208</name>
    <name evidence="2" type="ORF">KIPB_007953</name>
</gene>